<sequence length="512" mass="55143">MRPEGKGTFGNMGQRGKDLGLSIGPAPKLAAYVVQGLLHHSGPTAYPSAKWAGDRRCWGRGWRKRAFVSDDASWSWGLTTRNQPAPPSWLQQVGLEAVSSLPSLPGPLLIAFTSLTAASSFSKAQEEEITPVVSIAYKVLEVFPKGRRVLITCHAPQASPPITYSLCGTKNIEVAKKVVKTHEPASFNLNITLKSSPDLLTYFCRAATTSGAHVDSARLQMYWELWSKPVSELRANFTLRDRGSGPRVEMSCQASSGSPPITYSLVGKDGQVHLQQRPRHGQPANFSFLPGQTSDWFQCQAANSVNVQHSALTLVPPGEKALGFPEAQLALLCWEGASVQDTGRWEVGQLYPATAESTEGTGGNHAHPGPCLKEAQPSCLRPAPRRVTQGTHHCAGWQPRLHCGRHLRDAGLDHVGQVGNGCWMQGGGRAADGLRGSAGLWLGSSGGGACRAGLWPGQRRAITTYARLEGVYEDLLCVTCLLRLTRSRRCRTLVSAPSCPVMESAGLWEGSL</sequence>
<name>A0A8I5NRT4_PAPAN</name>
<protein>
    <recommendedName>
        <fullName evidence="3">IL-40-like Ig domain-containing protein</fullName>
    </recommendedName>
</protein>
<dbReference type="GeneTree" id="ENSGT01050000244808"/>
<reference evidence="4" key="3">
    <citation type="submission" date="2025-09" db="UniProtKB">
        <authorList>
            <consortium name="Ensembl"/>
        </authorList>
    </citation>
    <scope>IDENTIFICATION</scope>
</reference>
<dbReference type="Ensembl" id="ENSPANT00000064549.1">
    <property type="protein sequence ID" value="ENSPANP00000052313.1"/>
    <property type="gene ID" value="ENSPANG00000019936.3"/>
</dbReference>
<feature type="domain" description="IL-40-like Ig" evidence="3">
    <location>
        <begin position="131"/>
        <end position="225"/>
    </location>
</feature>
<reference evidence="4 5" key="1">
    <citation type="submission" date="2012-03" db="EMBL/GenBank/DDBJ databases">
        <title>Whole Genome Assembly of Papio anubis.</title>
        <authorList>
            <person name="Liu Y.L."/>
            <person name="Abraham K.A."/>
            <person name="Akbar H.A."/>
            <person name="Ali S.A."/>
            <person name="Anosike U.A."/>
            <person name="Aqrawi P.A."/>
            <person name="Arias F.A."/>
            <person name="Attaway T.A."/>
            <person name="Awwad R.A."/>
            <person name="Babu C.B."/>
            <person name="Bandaranaike D.B."/>
            <person name="Battles P.B."/>
            <person name="Bell A.B."/>
            <person name="Beltran B.B."/>
            <person name="Berhane-Mersha D.B."/>
            <person name="Bess C.B."/>
            <person name="Bickham C.B."/>
            <person name="Bolden T.B."/>
            <person name="Carter K.C."/>
            <person name="Chau D.C."/>
            <person name="Chavez A.C."/>
            <person name="Clerc-Blankenburg K.C."/>
            <person name="Coyle M.C."/>
            <person name="Dao M.D."/>
            <person name="Davila M.L.D."/>
            <person name="Davy-Carroll L.D."/>
            <person name="Denson S.D."/>
            <person name="Dinh H.D."/>
            <person name="Fernandez S.F."/>
            <person name="Fernando P.F."/>
            <person name="Forbes L.F."/>
            <person name="Francis C.F."/>
            <person name="Francisco L.F."/>
            <person name="Fu Q.F."/>
            <person name="Garcia-Iii R.G."/>
            <person name="Garrett T.G."/>
            <person name="Gross S.G."/>
            <person name="Gubbala S.G."/>
            <person name="Hirani K.H."/>
            <person name="Hogues M.H."/>
            <person name="Hollins B.H."/>
            <person name="Jackson L.J."/>
            <person name="Javaid M.J."/>
            <person name="Jhangiani S.J."/>
            <person name="Johnson A.J."/>
            <person name="Johnson B.J."/>
            <person name="Jones J.J."/>
            <person name="Joshi V.J."/>
            <person name="Kalu J.K."/>
            <person name="Khan N.K."/>
            <person name="Korchina V.K."/>
            <person name="Kovar C.K."/>
            <person name="Lago L.L."/>
            <person name="Lara F.L."/>
            <person name="Le T.-K.L."/>
            <person name="Lee S.L."/>
            <person name="Legall-Iii F.L."/>
            <person name="Lemon S.L."/>
            <person name="Liu J.L."/>
            <person name="Liu Y.-S.L."/>
            <person name="Liyanage D.L."/>
            <person name="Lopez J.L."/>
            <person name="Lorensuhewa L.L."/>
            <person name="Mata R.M."/>
            <person name="Mathew T.M."/>
            <person name="Mercado C.M."/>
            <person name="Mercado I.M."/>
            <person name="Morales K.M."/>
            <person name="Morgan M.M."/>
            <person name="Munidasa M.M."/>
            <person name="Ngo D.N."/>
            <person name="Nguyen L.N."/>
            <person name="Nguyen T.N."/>
            <person name="Nguyen N.N."/>
            <person name="Obregon M.O."/>
            <person name="Okwuonu G.O."/>
            <person name="Ongeri F.O."/>
            <person name="Onwere C.O."/>
            <person name="Osifeso I.O."/>
            <person name="Parra A.P."/>
            <person name="Patil S.P."/>
            <person name="Perez A.P."/>
            <person name="Perez Y.P."/>
            <person name="Pham C.P."/>
            <person name="Pu L.-L.P."/>
            <person name="Puazo M.P."/>
            <person name="Quiroz J.Q."/>
            <person name="Rouhana J.R."/>
            <person name="Ruiz M.R."/>
            <person name="Ruiz S.-J.R."/>
            <person name="Saada N.S."/>
            <person name="Santibanez J.S."/>
            <person name="Scheel M.S."/>
            <person name="Schneider B.S."/>
            <person name="Simmons D.S."/>
            <person name="Sisson I.S."/>
            <person name="Tang L.-Y.T."/>
            <person name="Thornton R.T."/>
            <person name="Tisius J.T."/>
            <person name="Toledanes G.T."/>
            <person name="Trejos Z.T."/>
            <person name="Usmani K.U."/>
            <person name="Varghese R.V."/>
            <person name="Vattathil S.V."/>
            <person name="Vee V.V."/>
            <person name="Walker D.W."/>
            <person name="Weissenberger G.W."/>
            <person name="White C.W."/>
            <person name="Williams A.W."/>
            <person name="Woodworth J.W."/>
            <person name="Wright R.W."/>
            <person name="Zhu Y.Z."/>
            <person name="Han Y.H."/>
            <person name="Newsham I.N."/>
            <person name="Nazareth L.N."/>
            <person name="Worley K.W."/>
            <person name="Muzny D.M."/>
            <person name="Rogers J.R."/>
            <person name="Gibbs R.G."/>
        </authorList>
    </citation>
    <scope>NUCLEOTIDE SEQUENCE [LARGE SCALE GENOMIC DNA]</scope>
</reference>
<evidence type="ECO:0000259" key="3">
    <source>
        <dbReference type="Pfam" id="PF17736"/>
    </source>
</evidence>
<dbReference type="InterPro" id="IPR040878">
    <property type="entry name" value="IL-40-like_Ig"/>
</dbReference>
<evidence type="ECO:0000256" key="2">
    <source>
        <dbReference type="ARBA" id="ARBA00023180"/>
    </source>
</evidence>
<evidence type="ECO:0000256" key="1">
    <source>
        <dbReference type="ARBA" id="ARBA00022729"/>
    </source>
</evidence>
<organism evidence="4 5">
    <name type="scientific">Papio anubis</name>
    <name type="common">Olive baboon</name>
    <dbReference type="NCBI Taxonomy" id="9555"/>
    <lineage>
        <taxon>Eukaryota</taxon>
        <taxon>Metazoa</taxon>
        <taxon>Chordata</taxon>
        <taxon>Craniata</taxon>
        <taxon>Vertebrata</taxon>
        <taxon>Euteleostomi</taxon>
        <taxon>Mammalia</taxon>
        <taxon>Eutheria</taxon>
        <taxon>Euarchontoglires</taxon>
        <taxon>Primates</taxon>
        <taxon>Haplorrhini</taxon>
        <taxon>Catarrhini</taxon>
        <taxon>Cercopithecidae</taxon>
        <taxon>Cercopithecinae</taxon>
        <taxon>Papio</taxon>
    </lineage>
</organism>
<proteinExistence type="predicted"/>
<reference evidence="4" key="2">
    <citation type="submission" date="2025-08" db="UniProtKB">
        <authorList>
            <consortium name="Ensembl"/>
        </authorList>
    </citation>
    <scope>IDENTIFICATION</scope>
</reference>
<keyword evidence="5" id="KW-1185">Reference proteome</keyword>
<keyword evidence="1" id="KW-0732">Signal</keyword>
<feature type="domain" description="IL-40-like Ig" evidence="3">
    <location>
        <begin position="229"/>
        <end position="319"/>
    </location>
</feature>
<dbReference type="AlphaFoldDB" id="A0A8I5NRT4"/>
<evidence type="ECO:0000313" key="5">
    <source>
        <dbReference type="Proteomes" id="UP000028761"/>
    </source>
</evidence>
<evidence type="ECO:0000313" key="4">
    <source>
        <dbReference type="Ensembl" id="ENSPANP00000052313.1"/>
    </source>
</evidence>
<dbReference type="Proteomes" id="UP000028761">
    <property type="component" value="Chromosome 17"/>
</dbReference>
<keyword evidence="2" id="KW-0325">Glycoprotein</keyword>
<dbReference type="Pfam" id="PF17736">
    <property type="entry name" value="Ig_C17orf99"/>
    <property type="match status" value="2"/>
</dbReference>
<accession>A0A8I5NRT4</accession>